<organism evidence="1 2">
    <name type="scientific">Thiohalobacter thiocyanaticus</name>
    <dbReference type="NCBI Taxonomy" id="585455"/>
    <lineage>
        <taxon>Bacteria</taxon>
        <taxon>Pseudomonadati</taxon>
        <taxon>Pseudomonadota</taxon>
        <taxon>Gammaproteobacteria</taxon>
        <taxon>Thiohalobacterales</taxon>
        <taxon>Thiohalobacteraceae</taxon>
        <taxon>Thiohalobacter</taxon>
    </lineage>
</organism>
<dbReference type="AlphaFoldDB" id="A0A1Z4VP55"/>
<dbReference type="EMBL" id="AP018052">
    <property type="protein sequence ID" value="BAZ93202.1"/>
    <property type="molecule type" value="Genomic_DNA"/>
</dbReference>
<dbReference type="InterPro" id="IPR026350">
    <property type="entry name" value="GxxExxY"/>
</dbReference>
<name>A0A1Z4VP55_9GAMM</name>
<keyword evidence="2" id="KW-1185">Reference proteome</keyword>
<dbReference type="NCBIfam" id="TIGR04256">
    <property type="entry name" value="GxxExxY"/>
    <property type="match status" value="1"/>
</dbReference>
<accession>A0A1Z4VP55</accession>
<dbReference type="KEGG" id="ttc:FOKN1_0800"/>
<gene>
    <name evidence="1" type="ORF">FOKN1_0800</name>
</gene>
<evidence type="ECO:0008006" key="3">
    <source>
        <dbReference type="Google" id="ProtNLM"/>
    </source>
</evidence>
<dbReference type="RefSeq" id="WP_096364956.1">
    <property type="nucleotide sequence ID" value="NZ_AP018052.1"/>
</dbReference>
<reference evidence="1 2" key="1">
    <citation type="submission" date="2017-05" db="EMBL/GenBank/DDBJ databases">
        <title>Thiocyanate degradation by Thiohalobacter thiocyanaticus FOKN1.</title>
        <authorList>
            <person name="Oshiki M."/>
            <person name="Fukushima T."/>
            <person name="Kawano S."/>
            <person name="Nakagawa J."/>
        </authorList>
    </citation>
    <scope>NUCLEOTIDE SEQUENCE [LARGE SCALE GENOMIC DNA]</scope>
    <source>
        <strain evidence="1 2">FOKN1</strain>
    </source>
</reference>
<dbReference type="Pfam" id="PF13366">
    <property type="entry name" value="PDDEXK_3"/>
    <property type="match status" value="1"/>
</dbReference>
<proteinExistence type="predicted"/>
<dbReference type="Proteomes" id="UP000218765">
    <property type="component" value="Chromosome"/>
</dbReference>
<dbReference type="OrthoDB" id="9806869at2"/>
<evidence type="ECO:0000313" key="2">
    <source>
        <dbReference type="Proteomes" id="UP000218765"/>
    </source>
</evidence>
<protein>
    <recommendedName>
        <fullName evidence="3">GxxExxY protein</fullName>
    </recommendedName>
</protein>
<sequence>MLVEKGLTYGIRGCVYEVYRQLGAGFLEKVYEKALLRELCLQGLNAEAQVPLRVEYKGEVVGEYLADILVEFKVLVELKAQTELSKVHEAQLVNYLRASSKKVGLLVNFTHPRAEIKRIII</sequence>
<evidence type="ECO:0000313" key="1">
    <source>
        <dbReference type="EMBL" id="BAZ93202.1"/>
    </source>
</evidence>